<dbReference type="AlphaFoldDB" id="A0A5J4RMN4"/>
<comment type="caution">
    <text evidence="1">The sequence shown here is derived from an EMBL/GenBank/DDBJ whole genome shotgun (WGS) entry which is preliminary data.</text>
</comment>
<reference evidence="1" key="1">
    <citation type="submission" date="2019-03" db="EMBL/GenBank/DDBJ databases">
        <title>Single cell metagenomics reveals metabolic interactions within the superorganism composed of flagellate Streblomastix strix and complex community of Bacteroidetes bacteria on its surface.</title>
        <authorList>
            <person name="Treitli S.C."/>
            <person name="Kolisko M."/>
            <person name="Husnik F."/>
            <person name="Keeling P."/>
            <person name="Hampl V."/>
        </authorList>
    </citation>
    <scope>NUCLEOTIDE SEQUENCE</scope>
    <source>
        <strain evidence="1">STM</strain>
    </source>
</reference>
<gene>
    <name evidence="1" type="ORF">EZS27_017291</name>
</gene>
<protein>
    <submittedName>
        <fullName evidence="1">Uncharacterized protein</fullName>
    </submittedName>
</protein>
<proteinExistence type="predicted"/>
<sequence>MVMLFNETGGMFCLAEQGYGQTITQTCFYEK</sequence>
<name>A0A5J4RMN4_9ZZZZ</name>
<dbReference type="EMBL" id="SNRY01001005">
    <property type="protein sequence ID" value="KAA6334370.1"/>
    <property type="molecule type" value="Genomic_DNA"/>
</dbReference>
<accession>A0A5J4RMN4</accession>
<organism evidence="1">
    <name type="scientific">termite gut metagenome</name>
    <dbReference type="NCBI Taxonomy" id="433724"/>
    <lineage>
        <taxon>unclassified sequences</taxon>
        <taxon>metagenomes</taxon>
        <taxon>organismal metagenomes</taxon>
    </lineage>
</organism>
<evidence type="ECO:0000313" key="1">
    <source>
        <dbReference type="EMBL" id="KAA6334370.1"/>
    </source>
</evidence>